<dbReference type="EMBL" id="GBRH01182985">
    <property type="protein sequence ID" value="JAE14911.1"/>
    <property type="molecule type" value="Transcribed_RNA"/>
</dbReference>
<organism evidence="1">
    <name type="scientific">Arundo donax</name>
    <name type="common">Giant reed</name>
    <name type="synonym">Donax arundinaceus</name>
    <dbReference type="NCBI Taxonomy" id="35708"/>
    <lineage>
        <taxon>Eukaryota</taxon>
        <taxon>Viridiplantae</taxon>
        <taxon>Streptophyta</taxon>
        <taxon>Embryophyta</taxon>
        <taxon>Tracheophyta</taxon>
        <taxon>Spermatophyta</taxon>
        <taxon>Magnoliopsida</taxon>
        <taxon>Liliopsida</taxon>
        <taxon>Poales</taxon>
        <taxon>Poaceae</taxon>
        <taxon>PACMAD clade</taxon>
        <taxon>Arundinoideae</taxon>
        <taxon>Arundineae</taxon>
        <taxon>Arundo</taxon>
    </lineage>
</organism>
<evidence type="ECO:0000313" key="1">
    <source>
        <dbReference type="EMBL" id="JAE14911.1"/>
    </source>
</evidence>
<proteinExistence type="predicted"/>
<sequence length="13" mass="1391">MPGTCMPQNLDPS</sequence>
<protein>
    <submittedName>
        <fullName evidence="1">Uncharacterized protein</fullName>
    </submittedName>
</protein>
<reference evidence="1" key="1">
    <citation type="submission" date="2014-09" db="EMBL/GenBank/DDBJ databases">
        <authorList>
            <person name="Magalhaes I.L.F."/>
            <person name="Oliveira U."/>
            <person name="Santos F.R."/>
            <person name="Vidigal T.H.D.A."/>
            <person name="Brescovit A.D."/>
            <person name="Santos A.J."/>
        </authorList>
    </citation>
    <scope>NUCLEOTIDE SEQUENCE</scope>
    <source>
        <tissue evidence="1">Shoot tissue taken approximately 20 cm above the soil surface</tissue>
    </source>
</reference>
<accession>A0A0A9FX84</accession>
<name>A0A0A9FX84_ARUDO</name>
<reference evidence="1" key="2">
    <citation type="journal article" date="2015" name="Data Brief">
        <title>Shoot transcriptome of the giant reed, Arundo donax.</title>
        <authorList>
            <person name="Barrero R.A."/>
            <person name="Guerrero F.D."/>
            <person name="Moolhuijzen P."/>
            <person name="Goolsby J.A."/>
            <person name="Tidwell J."/>
            <person name="Bellgard S.E."/>
            <person name="Bellgard M.I."/>
        </authorList>
    </citation>
    <scope>NUCLEOTIDE SEQUENCE</scope>
    <source>
        <tissue evidence="1">Shoot tissue taken approximately 20 cm above the soil surface</tissue>
    </source>
</reference>